<evidence type="ECO:0000313" key="3">
    <source>
        <dbReference type="Proteomes" id="UP001162834"/>
    </source>
</evidence>
<dbReference type="EMBL" id="CP087164">
    <property type="protein sequence ID" value="UGS37389.1"/>
    <property type="molecule type" value="Genomic_DNA"/>
</dbReference>
<evidence type="ECO:0000256" key="1">
    <source>
        <dbReference type="SAM" id="SignalP"/>
    </source>
</evidence>
<dbReference type="Proteomes" id="UP001162834">
    <property type="component" value="Chromosome"/>
</dbReference>
<feature type="signal peptide" evidence="1">
    <location>
        <begin position="1"/>
        <end position="27"/>
    </location>
</feature>
<evidence type="ECO:0008006" key="4">
    <source>
        <dbReference type="Google" id="ProtNLM"/>
    </source>
</evidence>
<name>A0A9E6XZL4_9ACTN</name>
<organism evidence="2 3">
    <name type="scientific">Capillimicrobium parvum</name>
    <dbReference type="NCBI Taxonomy" id="2884022"/>
    <lineage>
        <taxon>Bacteria</taxon>
        <taxon>Bacillati</taxon>
        <taxon>Actinomycetota</taxon>
        <taxon>Thermoleophilia</taxon>
        <taxon>Solirubrobacterales</taxon>
        <taxon>Capillimicrobiaceae</taxon>
        <taxon>Capillimicrobium</taxon>
    </lineage>
</organism>
<feature type="chain" id="PRO_5038521531" description="Metalloprotease" evidence="1">
    <location>
        <begin position="28"/>
        <end position="278"/>
    </location>
</feature>
<dbReference type="InterPro" id="IPR025644">
    <property type="entry name" value="DUF4344"/>
</dbReference>
<dbReference type="RefSeq" id="WP_259311445.1">
    <property type="nucleotide sequence ID" value="NZ_CP087164.1"/>
</dbReference>
<proteinExistence type="predicted"/>
<accession>A0A9E6XZL4</accession>
<gene>
    <name evidence="2" type="ORF">DSM104329_03804</name>
</gene>
<reference evidence="2" key="1">
    <citation type="journal article" date="2022" name="Int. J. Syst. Evol. Microbiol.">
        <title>Pseudomonas aegrilactucae sp. nov. and Pseudomonas morbosilactucae sp. nov., pathogens causing bacterial rot of lettuce in Japan.</title>
        <authorList>
            <person name="Sawada H."/>
            <person name="Fujikawa T."/>
            <person name="Satou M."/>
        </authorList>
    </citation>
    <scope>NUCLEOTIDE SEQUENCE</scope>
    <source>
        <strain evidence="2">0166_1</strain>
    </source>
</reference>
<dbReference type="AlphaFoldDB" id="A0A9E6XZL4"/>
<keyword evidence="1" id="KW-0732">Signal</keyword>
<keyword evidence="3" id="KW-1185">Reference proteome</keyword>
<dbReference type="KEGG" id="sbae:DSM104329_03804"/>
<protein>
    <recommendedName>
        <fullName evidence="4">Metalloprotease</fullName>
    </recommendedName>
</protein>
<sequence>MRTRVAAVACTLVAGAAAAFAAAPASAADEPAGFVVEFGRFEKANRHAAGIVRRSGAMQAVADEVNARWSLPFTMPVLFSDQIADGPVFLTGLDITGDDGAKITSLINFPGPFLNIQLENVRKQLKGVKGVTVRRGVVSAVQFVLAHEIGHAIIHEFRLPVLGKEEDAADGFAAYLLTANPKFGPLTAISAAAVWDSLAPMSRRLDESDFSDEHSFPRQRMYQFLCWVYGSDTKRFRAIVGRDGLPRQRAARCGREWREINAAWDTVLAPHVRTPAAS</sequence>
<dbReference type="Pfam" id="PF14247">
    <property type="entry name" value="DUF4344"/>
    <property type="match status" value="1"/>
</dbReference>
<evidence type="ECO:0000313" key="2">
    <source>
        <dbReference type="EMBL" id="UGS37389.1"/>
    </source>
</evidence>